<evidence type="ECO:0000256" key="3">
    <source>
        <dbReference type="ARBA" id="ARBA00022475"/>
    </source>
</evidence>
<evidence type="ECO:0000256" key="5">
    <source>
        <dbReference type="ARBA" id="ARBA00022692"/>
    </source>
</evidence>
<dbReference type="GO" id="GO:0005886">
    <property type="term" value="C:plasma membrane"/>
    <property type="evidence" value="ECO:0007669"/>
    <property type="project" value="UniProtKB-SubCell"/>
</dbReference>
<evidence type="ECO:0000256" key="6">
    <source>
        <dbReference type="ARBA" id="ARBA00022989"/>
    </source>
</evidence>
<evidence type="ECO:0000256" key="1">
    <source>
        <dbReference type="ARBA" id="ARBA00004429"/>
    </source>
</evidence>
<evidence type="ECO:0000256" key="4">
    <source>
        <dbReference type="ARBA" id="ARBA00022519"/>
    </source>
</evidence>
<dbReference type="Pfam" id="PF04143">
    <property type="entry name" value="Sulf_transp"/>
    <property type="match status" value="1"/>
</dbReference>
<dbReference type="Proteomes" id="UP000242188">
    <property type="component" value="Unassembled WGS sequence"/>
</dbReference>
<dbReference type="OrthoDB" id="10254418at2759"/>
<comment type="caution">
    <text evidence="10">The sequence shown here is derived from an EMBL/GenBank/DDBJ whole genome shotgun (WGS) entry which is preliminary data.</text>
</comment>
<dbReference type="STRING" id="6573.A0A210PM48"/>
<gene>
    <name evidence="10" type="ORF">KP79_PYT10389</name>
</gene>
<dbReference type="AlphaFoldDB" id="A0A210PM48"/>
<feature type="transmembrane region" description="Helical" evidence="9">
    <location>
        <begin position="195"/>
        <end position="219"/>
    </location>
</feature>
<keyword evidence="3" id="KW-1003">Cell membrane</keyword>
<evidence type="ECO:0000256" key="8">
    <source>
        <dbReference type="SAM" id="MobiDB-lite"/>
    </source>
</evidence>
<organism evidence="10 11">
    <name type="scientific">Mizuhopecten yessoensis</name>
    <name type="common">Japanese scallop</name>
    <name type="synonym">Patinopecten yessoensis</name>
    <dbReference type="NCBI Taxonomy" id="6573"/>
    <lineage>
        <taxon>Eukaryota</taxon>
        <taxon>Metazoa</taxon>
        <taxon>Spiralia</taxon>
        <taxon>Lophotrochozoa</taxon>
        <taxon>Mollusca</taxon>
        <taxon>Bivalvia</taxon>
        <taxon>Autobranchia</taxon>
        <taxon>Pteriomorphia</taxon>
        <taxon>Pectinida</taxon>
        <taxon>Pectinoidea</taxon>
        <taxon>Pectinidae</taxon>
        <taxon>Mizuhopecten</taxon>
    </lineage>
</organism>
<name>A0A210PM48_MIZYE</name>
<keyword evidence="11" id="KW-1185">Reference proteome</keyword>
<feature type="transmembrane region" description="Helical" evidence="9">
    <location>
        <begin position="154"/>
        <end position="175"/>
    </location>
</feature>
<feature type="region of interest" description="Disordered" evidence="8">
    <location>
        <begin position="1"/>
        <end position="30"/>
    </location>
</feature>
<evidence type="ECO:0000313" key="11">
    <source>
        <dbReference type="Proteomes" id="UP000242188"/>
    </source>
</evidence>
<feature type="compositionally biased region" description="Polar residues" evidence="8">
    <location>
        <begin position="1"/>
        <end position="22"/>
    </location>
</feature>
<evidence type="ECO:0000256" key="2">
    <source>
        <dbReference type="ARBA" id="ARBA00022448"/>
    </source>
</evidence>
<reference evidence="10 11" key="1">
    <citation type="journal article" date="2017" name="Nat. Ecol. Evol.">
        <title>Scallop genome provides insights into evolution of bilaterian karyotype and development.</title>
        <authorList>
            <person name="Wang S."/>
            <person name="Zhang J."/>
            <person name="Jiao W."/>
            <person name="Li J."/>
            <person name="Xun X."/>
            <person name="Sun Y."/>
            <person name="Guo X."/>
            <person name="Huan P."/>
            <person name="Dong B."/>
            <person name="Zhang L."/>
            <person name="Hu X."/>
            <person name="Sun X."/>
            <person name="Wang J."/>
            <person name="Zhao C."/>
            <person name="Wang Y."/>
            <person name="Wang D."/>
            <person name="Huang X."/>
            <person name="Wang R."/>
            <person name="Lv J."/>
            <person name="Li Y."/>
            <person name="Zhang Z."/>
            <person name="Liu B."/>
            <person name="Lu W."/>
            <person name="Hui Y."/>
            <person name="Liang J."/>
            <person name="Zhou Z."/>
            <person name="Hou R."/>
            <person name="Li X."/>
            <person name="Liu Y."/>
            <person name="Li H."/>
            <person name="Ning X."/>
            <person name="Lin Y."/>
            <person name="Zhao L."/>
            <person name="Xing Q."/>
            <person name="Dou J."/>
            <person name="Li Y."/>
            <person name="Mao J."/>
            <person name="Guo H."/>
            <person name="Dou H."/>
            <person name="Li T."/>
            <person name="Mu C."/>
            <person name="Jiang W."/>
            <person name="Fu Q."/>
            <person name="Fu X."/>
            <person name="Miao Y."/>
            <person name="Liu J."/>
            <person name="Yu Q."/>
            <person name="Li R."/>
            <person name="Liao H."/>
            <person name="Li X."/>
            <person name="Kong Y."/>
            <person name="Jiang Z."/>
            <person name="Chourrout D."/>
            <person name="Li R."/>
            <person name="Bao Z."/>
        </authorList>
    </citation>
    <scope>NUCLEOTIDE SEQUENCE [LARGE SCALE GENOMIC DNA]</scope>
    <source>
        <strain evidence="10 11">PY_sf001</strain>
    </source>
</reference>
<keyword evidence="4" id="KW-0997">Cell inner membrane</keyword>
<protein>
    <submittedName>
        <fullName evidence="10">Uncharacterized protein</fullName>
    </submittedName>
</protein>
<dbReference type="PANTHER" id="PTHR30574">
    <property type="entry name" value="INNER MEMBRANE PROTEIN YEDE"/>
    <property type="match status" value="1"/>
</dbReference>
<keyword evidence="7 9" id="KW-0472">Membrane</keyword>
<evidence type="ECO:0000256" key="9">
    <source>
        <dbReference type="SAM" id="Phobius"/>
    </source>
</evidence>
<dbReference type="EMBL" id="NEDP02005586">
    <property type="protein sequence ID" value="OWF37580.1"/>
    <property type="molecule type" value="Genomic_DNA"/>
</dbReference>
<keyword evidence="5 9" id="KW-0812">Transmembrane</keyword>
<dbReference type="InterPro" id="IPR007272">
    <property type="entry name" value="Sulf_transp_TsuA/YedE"/>
</dbReference>
<evidence type="ECO:0000256" key="7">
    <source>
        <dbReference type="ARBA" id="ARBA00023136"/>
    </source>
</evidence>
<dbReference type="PANTHER" id="PTHR30574:SF1">
    <property type="entry name" value="SULPHUR TRANSPORT DOMAIN-CONTAINING PROTEIN"/>
    <property type="match status" value="1"/>
</dbReference>
<feature type="transmembrane region" description="Helical" evidence="9">
    <location>
        <begin position="124"/>
        <end position="148"/>
    </location>
</feature>
<sequence length="294" mass="32046">MASTRPRTRSQTNGTDMGTNFSRLEATPPASKENGFSLMTVLKGSVAALCGLVFGIAVEKSRVFEPAVVTNQMLFRKFIMMKVFLTSLTVGMFFLSVLAILPFTRKKYLLSRAAFVGSINKKGYFGISIGAFILGSGMAVVGTCPGLVGIQIGAGVHNAVFTLAGALAGTVLYGLMEPYVTNLTKPSTPIKYHFLYQLMGSPPFIVSFPVFSILGIVVFSLEMMYPWHDEIAVHSSDLVGKAVLANPCWHPYLCGSLIGCLQVPLVLILGDTLGLYHHKNIIRKHENHTEFKRF</sequence>
<keyword evidence="6 9" id="KW-1133">Transmembrane helix</keyword>
<proteinExistence type="predicted"/>
<comment type="subcellular location">
    <subcellularLocation>
        <location evidence="1">Cell inner membrane</location>
        <topology evidence="1">Multi-pass membrane protein</topology>
    </subcellularLocation>
</comment>
<keyword evidence="2" id="KW-0813">Transport</keyword>
<accession>A0A210PM48</accession>
<feature type="transmembrane region" description="Helical" evidence="9">
    <location>
        <begin position="78"/>
        <end position="103"/>
    </location>
</feature>
<evidence type="ECO:0000313" key="10">
    <source>
        <dbReference type="EMBL" id="OWF37580.1"/>
    </source>
</evidence>